<evidence type="ECO:0000313" key="1">
    <source>
        <dbReference type="EMBL" id="MDR6629522.1"/>
    </source>
</evidence>
<gene>
    <name evidence="1" type="ORF">J2X86_001563</name>
</gene>
<sequence length="167" mass="19307">MGNLAIDFNHKATLASSNMPTSVESLNFSKLKFKLTSGNEATMSKQVCEFAEQEYKRFLALKYFYPKETLVPNKLVDEFWHAHILDTRNYHMDCLKIFGAYLHHYPYFGINDEVDQQNLKNTFERTKELYELWFGPYPDFTIEARCGDDHACHAPSSCACRVPGACK</sequence>
<accession>A0AAW8LEP4</accession>
<evidence type="ECO:0000313" key="2">
    <source>
        <dbReference type="Proteomes" id="UP001262767"/>
    </source>
</evidence>
<protein>
    <recommendedName>
        <fullName evidence="3">Glycine-rich domain-containing protein-like</fullName>
    </recommendedName>
</protein>
<dbReference type="RefSeq" id="WP_224217030.1">
    <property type="nucleotide sequence ID" value="NZ_JAVDSC010000005.1"/>
</dbReference>
<organism evidence="1 2">
    <name type="scientific">Acinetobacter lwoffii</name>
    <dbReference type="NCBI Taxonomy" id="28090"/>
    <lineage>
        <taxon>Bacteria</taxon>
        <taxon>Pseudomonadati</taxon>
        <taxon>Pseudomonadota</taxon>
        <taxon>Gammaproteobacteria</taxon>
        <taxon>Moraxellales</taxon>
        <taxon>Moraxellaceae</taxon>
        <taxon>Acinetobacter</taxon>
    </lineage>
</organism>
<name>A0AAW8LEP4_ACILW</name>
<dbReference type="AlphaFoldDB" id="A0AAW8LEP4"/>
<comment type="caution">
    <text evidence="1">The sequence shown here is derived from an EMBL/GenBank/DDBJ whole genome shotgun (WGS) entry which is preliminary data.</text>
</comment>
<reference evidence="1" key="1">
    <citation type="submission" date="2023-07" db="EMBL/GenBank/DDBJ databases">
        <title>Sorghum-associated microbial communities from plants grown in Nebraska, USA.</title>
        <authorList>
            <person name="Schachtman D."/>
        </authorList>
    </citation>
    <scope>NUCLEOTIDE SEQUENCE</scope>
    <source>
        <strain evidence="1">BE44</strain>
    </source>
</reference>
<dbReference type="EMBL" id="JAVDSC010000005">
    <property type="protein sequence ID" value="MDR6629522.1"/>
    <property type="molecule type" value="Genomic_DNA"/>
</dbReference>
<evidence type="ECO:0008006" key="3">
    <source>
        <dbReference type="Google" id="ProtNLM"/>
    </source>
</evidence>
<dbReference type="Proteomes" id="UP001262767">
    <property type="component" value="Unassembled WGS sequence"/>
</dbReference>
<proteinExistence type="predicted"/>